<dbReference type="Proteomes" id="UP000254502">
    <property type="component" value="Unassembled WGS sequence"/>
</dbReference>
<feature type="signal peptide" evidence="1">
    <location>
        <begin position="1"/>
        <end position="19"/>
    </location>
</feature>
<accession>A0A380DMN9</accession>
<feature type="domain" description="DUF4467" evidence="2">
    <location>
        <begin position="29"/>
        <end position="122"/>
    </location>
</feature>
<dbReference type="AlphaFoldDB" id="A0A380DMN9"/>
<protein>
    <recommendedName>
        <fullName evidence="2">DUF4467 domain-containing protein</fullName>
    </recommendedName>
</protein>
<reference evidence="3 4" key="1">
    <citation type="submission" date="2018-06" db="EMBL/GenBank/DDBJ databases">
        <authorList>
            <consortium name="Pathogen Informatics"/>
            <person name="Doyle S."/>
        </authorList>
    </citation>
    <scope>NUCLEOTIDE SEQUENCE [LARGE SCALE GENOMIC DNA]</scope>
    <source>
        <strain evidence="3 4">NCTC5664</strain>
    </source>
</reference>
<gene>
    <name evidence="3" type="ORF">NCTC5664_00532</name>
</gene>
<proteinExistence type="predicted"/>
<dbReference type="Gene3D" id="3.10.450.560">
    <property type="match status" value="1"/>
</dbReference>
<evidence type="ECO:0000256" key="1">
    <source>
        <dbReference type="SAM" id="SignalP"/>
    </source>
</evidence>
<sequence>MKRLCIGLLIIMMSIINYGCGNEQNENKYQSQINKVMKIQQETHKEMVKKSNEVNPEFNKDKVNTYVFDDGKLIIISYKLFKDKDQMFYATYEFKNDKIYYKRDIDPKTYVKEHQSDYKDIKVNNLKE</sequence>
<dbReference type="Pfam" id="PF14729">
    <property type="entry name" value="DUF4467"/>
    <property type="match status" value="1"/>
</dbReference>
<feature type="chain" id="PRO_5038995004" description="DUF4467 domain-containing protein" evidence="1">
    <location>
        <begin position="20"/>
        <end position="128"/>
    </location>
</feature>
<dbReference type="InterPro" id="IPR028075">
    <property type="entry name" value="DUF4467"/>
</dbReference>
<dbReference type="EMBL" id="UHAQ01000002">
    <property type="protein sequence ID" value="SUK34102.1"/>
    <property type="molecule type" value="Genomic_DNA"/>
</dbReference>
<name>A0A380DMN9_STAAU</name>
<evidence type="ECO:0000259" key="2">
    <source>
        <dbReference type="Pfam" id="PF14729"/>
    </source>
</evidence>
<evidence type="ECO:0000313" key="3">
    <source>
        <dbReference type="EMBL" id="SUK34102.1"/>
    </source>
</evidence>
<organism evidence="3 4">
    <name type="scientific">Staphylococcus aureus</name>
    <dbReference type="NCBI Taxonomy" id="1280"/>
    <lineage>
        <taxon>Bacteria</taxon>
        <taxon>Bacillati</taxon>
        <taxon>Bacillota</taxon>
        <taxon>Bacilli</taxon>
        <taxon>Bacillales</taxon>
        <taxon>Staphylococcaceae</taxon>
        <taxon>Staphylococcus</taxon>
    </lineage>
</organism>
<evidence type="ECO:0000313" key="4">
    <source>
        <dbReference type="Proteomes" id="UP000254502"/>
    </source>
</evidence>
<keyword evidence="1" id="KW-0732">Signal</keyword>